<evidence type="ECO:0000256" key="7">
    <source>
        <dbReference type="ARBA" id="ARBA00023002"/>
    </source>
</evidence>
<evidence type="ECO:0000256" key="6">
    <source>
        <dbReference type="ARBA" id="ARBA00022723"/>
    </source>
</evidence>
<evidence type="ECO:0000259" key="10">
    <source>
        <dbReference type="Pfam" id="PF00384"/>
    </source>
</evidence>
<keyword evidence="6" id="KW-0479">Metal-binding</keyword>
<gene>
    <name evidence="12" type="ORF">GCM10009750_11000</name>
</gene>
<dbReference type="SUPFAM" id="SSF50692">
    <property type="entry name" value="ADC-like"/>
    <property type="match status" value="1"/>
</dbReference>
<evidence type="ECO:0000256" key="3">
    <source>
        <dbReference type="ARBA" id="ARBA00010312"/>
    </source>
</evidence>
<evidence type="ECO:0000256" key="9">
    <source>
        <dbReference type="ARBA" id="ARBA00023014"/>
    </source>
</evidence>
<dbReference type="Proteomes" id="UP001501746">
    <property type="component" value="Unassembled WGS sequence"/>
</dbReference>
<comment type="similarity">
    <text evidence="3">Belongs to the prokaryotic molybdopterin-containing oxidoreductase family.</text>
</comment>
<dbReference type="InterPro" id="IPR010046">
    <property type="entry name" value="Mopterin_OxRdtse_a_bac"/>
</dbReference>
<feature type="domain" description="Molybdopterin oxidoreductase" evidence="10">
    <location>
        <begin position="116"/>
        <end position="483"/>
    </location>
</feature>
<evidence type="ECO:0000256" key="1">
    <source>
        <dbReference type="ARBA" id="ARBA00001942"/>
    </source>
</evidence>
<dbReference type="EMBL" id="BAAANK010000003">
    <property type="protein sequence ID" value="GAA1829245.1"/>
    <property type="molecule type" value="Genomic_DNA"/>
</dbReference>
<evidence type="ECO:0000256" key="8">
    <source>
        <dbReference type="ARBA" id="ARBA00023004"/>
    </source>
</evidence>
<sequence length="759" mass="82230">MTGPAGEYPDLEVGHPKEWAVGVPGIVHSMEPALAKMGVSRTTRLALAINQRDGFDCMSCAWPDPAHRNVLEFCENGMKATTWEATPITVPRSFWAENSLTSLLYRSEHWLGQQGRLTEPVHKPAGSDHYEPIAWDAAFALIAQRLDALDSPDRAAFYTSGRASNEAAFLYQLFVRAFGTNNLPDCSNMCHESTGTALTSTIGVGKSTIAYDDFAKADLVIVMGQNPGTNHPRMLTALEETKRNGGRVVSVNVLPEAGLVRYKNPQRVRGILGKGTVIADRFLQIRSGGDMALLQAVSKRVLDAEDAAPGTVLDHGFLAEHTIGLDALRAHLAELDESAVLAATGLTADEIDGLAADYLAADRVIITWAMGLTQHKKGVATIKEIVNLLLLRGNIGRPGAGASPIRGHSNVQGDRTMGIWERMPERFLAALEREFGFPVPRRHGADALQTVHGLRDGDIDVFVALGGNFVGAISDTAAAEAAMRGAKLTVQVSTKLNRSHVVTGEEAIILPTLGRTEIDVQAGVPQFVSVEDSVCAVHASHGAIPPVAPGLLSEVAIVCRLAAATLEGRADVPWSAFEEDYDLIRDRISRVVPGFESYNVDVRRKGGFVLPNGPRDERRFDTASGRAEFTVSALEHLERPPGRLILQTLRSHDQFNTTIYSLDDRYRGIRKGRDVVFVHPDDLAELGLADGDRVDVISEWPGQADRILPDQRVVAYPTARGCTAAYYPEANVLVPLESAAEESNTPVSKAVIVRLERRS</sequence>
<dbReference type="SUPFAM" id="SSF53706">
    <property type="entry name" value="Formate dehydrogenase/DMSO reductase, domains 1-3"/>
    <property type="match status" value="1"/>
</dbReference>
<evidence type="ECO:0000256" key="2">
    <source>
        <dbReference type="ARBA" id="ARBA00001966"/>
    </source>
</evidence>
<dbReference type="PIRSF" id="PIRSF000144">
    <property type="entry name" value="CbbBc"/>
    <property type="match status" value="1"/>
</dbReference>
<dbReference type="InterPro" id="IPR006656">
    <property type="entry name" value="Mopterin_OxRdtase"/>
</dbReference>
<dbReference type="InterPro" id="IPR050123">
    <property type="entry name" value="Prok_molybdopt-oxidoreductase"/>
</dbReference>
<dbReference type="InterPro" id="IPR009010">
    <property type="entry name" value="Asp_de-COase-like_dom_sf"/>
</dbReference>
<dbReference type="CDD" id="cd02767">
    <property type="entry name" value="MopB_ydeP"/>
    <property type="match status" value="1"/>
</dbReference>
<name>A0ABN2MJ56_9MICO</name>
<dbReference type="RefSeq" id="WP_246205554.1">
    <property type="nucleotide sequence ID" value="NZ_BAAANK010000003.1"/>
</dbReference>
<dbReference type="InterPro" id="IPR006657">
    <property type="entry name" value="MoPterin_dinucl-bd_dom"/>
</dbReference>
<feature type="domain" description="Molybdopterin dinucleotide-binding" evidence="11">
    <location>
        <begin position="644"/>
        <end position="707"/>
    </location>
</feature>
<dbReference type="Gene3D" id="3.40.50.740">
    <property type="match status" value="1"/>
</dbReference>
<dbReference type="NCBIfam" id="TIGR01701">
    <property type="entry name" value="Fdhalpha-like"/>
    <property type="match status" value="1"/>
</dbReference>
<keyword evidence="5" id="KW-0500">Molybdenum</keyword>
<organism evidence="12 13">
    <name type="scientific">Agromyces salentinus</name>
    <dbReference type="NCBI Taxonomy" id="269421"/>
    <lineage>
        <taxon>Bacteria</taxon>
        <taxon>Bacillati</taxon>
        <taxon>Actinomycetota</taxon>
        <taxon>Actinomycetes</taxon>
        <taxon>Micrococcales</taxon>
        <taxon>Microbacteriaceae</taxon>
        <taxon>Agromyces</taxon>
    </lineage>
</organism>
<dbReference type="CDD" id="cd02787">
    <property type="entry name" value="MopB_CT_ydeP"/>
    <property type="match status" value="1"/>
</dbReference>
<dbReference type="PANTHER" id="PTHR43105:SF4">
    <property type="entry name" value="PROTEIN YDEP"/>
    <property type="match status" value="1"/>
</dbReference>
<keyword evidence="8" id="KW-0408">Iron</keyword>
<dbReference type="Pfam" id="PF00384">
    <property type="entry name" value="Molybdopterin"/>
    <property type="match status" value="1"/>
</dbReference>
<dbReference type="Pfam" id="PF01568">
    <property type="entry name" value="Molydop_binding"/>
    <property type="match status" value="1"/>
</dbReference>
<comment type="cofactor">
    <cofactor evidence="2">
        <name>[4Fe-4S] cluster</name>
        <dbReference type="ChEBI" id="CHEBI:49883"/>
    </cofactor>
</comment>
<comment type="caution">
    <text evidence="12">The sequence shown here is derived from an EMBL/GenBank/DDBJ whole genome shotgun (WGS) entry which is preliminary data.</text>
</comment>
<evidence type="ECO:0000313" key="13">
    <source>
        <dbReference type="Proteomes" id="UP001501746"/>
    </source>
</evidence>
<keyword evidence="4" id="KW-0004">4Fe-4S</keyword>
<evidence type="ECO:0000256" key="4">
    <source>
        <dbReference type="ARBA" id="ARBA00022485"/>
    </source>
</evidence>
<keyword evidence="7" id="KW-0560">Oxidoreductase</keyword>
<dbReference type="InterPro" id="IPR037951">
    <property type="entry name" value="MopB_CT_YdeP"/>
</dbReference>
<dbReference type="PANTHER" id="PTHR43105">
    <property type="entry name" value="RESPIRATORY NITRATE REDUCTASE"/>
    <property type="match status" value="1"/>
</dbReference>
<dbReference type="Gene3D" id="3.40.228.10">
    <property type="entry name" value="Dimethylsulfoxide Reductase, domain 2"/>
    <property type="match status" value="1"/>
</dbReference>
<dbReference type="InterPro" id="IPR041953">
    <property type="entry name" value="YdeP_MopB"/>
</dbReference>
<accession>A0ABN2MJ56</accession>
<comment type="cofactor">
    <cofactor evidence="1">
        <name>Mo-bis(molybdopterin guanine dinucleotide)</name>
        <dbReference type="ChEBI" id="CHEBI:60539"/>
    </cofactor>
</comment>
<evidence type="ECO:0000259" key="11">
    <source>
        <dbReference type="Pfam" id="PF01568"/>
    </source>
</evidence>
<reference evidence="12 13" key="1">
    <citation type="journal article" date="2019" name="Int. J. Syst. Evol. Microbiol.">
        <title>The Global Catalogue of Microorganisms (GCM) 10K type strain sequencing project: providing services to taxonomists for standard genome sequencing and annotation.</title>
        <authorList>
            <consortium name="The Broad Institute Genomics Platform"/>
            <consortium name="The Broad Institute Genome Sequencing Center for Infectious Disease"/>
            <person name="Wu L."/>
            <person name="Ma J."/>
        </authorList>
    </citation>
    <scope>NUCLEOTIDE SEQUENCE [LARGE SCALE GENOMIC DNA]</scope>
    <source>
        <strain evidence="12 13">JCM 14323</strain>
    </source>
</reference>
<evidence type="ECO:0000256" key="5">
    <source>
        <dbReference type="ARBA" id="ARBA00022505"/>
    </source>
</evidence>
<keyword evidence="13" id="KW-1185">Reference proteome</keyword>
<protein>
    <submittedName>
        <fullName evidence="12">FdhF/YdeP family oxidoreductase</fullName>
    </submittedName>
</protein>
<dbReference type="Gene3D" id="2.40.40.20">
    <property type="match status" value="1"/>
</dbReference>
<proteinExistence type="inferred from homology"/>
<evidence type="ECO:0000313" key="12">
    <source>
        <dbReference type="EMBL" id="GAA1829245.1"/>
    </source>
</evidence>
<keyword evidence="9" id="KW-0411">Iron-sulfur</keyword>